<comment type="caution">
    <text evidence="1">The sequence shown here is derived from an EMBL/GenBank/DDBJ whole genome shotgun (WGS) entry which is preliminary data.</text>
</comment>
<organism evidence="1 2">
    <name type="scientific">Quercus suber</name>
    <name type="common">Cork oak</name>
    <dbReference type="NCBI Taxonomy" id="58331"/>
    <lineage>
        <taxon>Eukaryota</taxon>
        <taxon>Viridiplantae</taxon>
        <taxon>Streptophyta</taxon>
        <taxon>Embryophyta</taxon>
        <taxon>Tracheophyta</taxon>
        <taxon>Spermatophyta</taxon>
        <taxon>Magnoliopsida</taxon>
        <taxon>eudicotyledons</taxon>
        <taxon>Gunneridae</taxon>
        <taxon>Pentapetalae</taxon>
        <taxon>rosids</taxon>
        <taxon>fabids</taxon>
        <taxon>Fagales</taxon>
        <taxon>Fagaceae</taxon>
        <taxon>Quercus</taxon>
    </lineage>
</organism>
<name>A0AAW0J512_QUESU</name>
<proteinExistence type="predicted"/>
<dbReference type="EMBL" id="PKMF04000688">
    <property type="protein sequence ID" value="KAK7821790.1"/>
    <property type="molecule type" value="Genomic_DNA"/>
</dbReference>
<accession>A0AAW0J512</accession>
<gene>
    <name evidence="1" type="ORF">CFP56_037288</name>
</gene>
<evidence type="ECO:0000313" key="1">
    <source>
        <dbReference type="EMBL" id="KAK7821790.1"/>
    </source>
</evidence>
<keyword evidence="2" id="KW-1185">Reference proteome</keyword>
<dbReference type="AlphaFoldDB" id="A0AAW0J512"/>
<sequence>MGGDEKSLPETRLSFAFLFPILFPLELTDWHQPQITYGLILNALHCIFLCSEHHADNTNLIAAMSKLKSPFSVKPLGTNPSVL</sequence>
<dbReference type="Proteomes" id="UP000237347">
    <property type="component" value="Unassembled WGS sequence"/>
</dbReference>
<protein>
    <submittedName>
        <fullName evidence="1">Uncharacterized protein</fullName>
    </submittedName>
</protein>
<reference evidence="1 2" key="1">
    <citation type="journal article" date="2018" name="Sci. Data">
        <title>The draft genome sequence of cork oak.</title>
        <authorList>
            <person name="Ramos A.M."/>
            <person name="Usie A."/>
            <person name="Barbosa P."/>
            <person name="Barros P.M."/>
            <person name="Capote T."/>
            <person name="Chaves I."/>
            <person name="Simoes F."/>
            <person name="Abreu I."/>
            <person name="Carrasquinho I."/>
            <person name="Faro C."/>
            <person name="Guimaraes J.B."/>
            <person name="Mendonca D."/>
            <person name="Nobrega F."/>
            <person name="Rodrigues L."/>
            <person name="Saibo N.J.M."/>
            <person name="Varela M.C."/>
            <person name="Egas C."/>
            <person name="Matos J."/>
            <person name="Miguel C.M."/>
            <person name="Oliveira M.M."/>
            <person name="Ricardo C.P."/>
            <person name="Goncalves S."/>
        </authorList>
    </citation>
    <scope>NUCLEOTIDE SEQUENCE [LARGE SCALE GENOMIC DNA]</scope>
    <source>
        <strain evidence="2">cv. HL8</strain>
    </source>
</reference>
<evidence type="ECO:0000313" key="2">
    <source>
        <dbReference type="Proteomes" id="UP000237347"/>
    </source>
</evidence>